<dbReference type="EMBL" id="MRZV01000595">
    <property type="protein sequence ID" value="PIK47209.1"/>
    <property type="molecule type" value="Genomic_DNA"/>
</dbReference>
<dbReference type="SUPFAM" id="SSF49265">
    <property type="entry name" value="Fibronectin type III"/>
    <property type="match status" value="3"/>
</dbReference>
<sequence>MVPASPAISVSETTSRTATVNVQIPPTQDWKCSNITVYFQTEDRGKWMKEEELDPWEREIQIDDLIPCSAYNYRVRLSNYHETVFSNVSTVNTKAEGLSAVENALAISDASQTGRLNVSWTPPDTSDTACSVSHYNVQYSQIKYKTCSDDEENVSEYSLDVTDIEVALDDLKDYSDYNVSITAMVSKIGQSDFISGETITITGSTMPNNPIEAPSDILLTGVTHSSLTFTWKPPHDCRSQNGIITSYSYILQTVDGEEVQTGTTEKTYVALGDLEPNGKYYFMVCAVNSAGKGPYSEPGRHVRGIAHCVLEESYTALQAQVAVSHGERQPIFILPHHVRNPFVRGGGVVKVWFGTAKSCGGSSGPCPGRTTGTQAQVPTMCQREEGPDDNFSKCDAGLDPVQNLTASNARGKYTLHVSWSPPDGLCPVHVYNVTYPLLRFKACDYDELWSQIYPPLQTNKTELTLYLYDDFAEYNISVTPFTESIDGTGFLMEGETVSITGITQQNGEYFMFSLPFYSFSKNMVFFGVE</sequence>
<reference evidence="3 4" key="1">
    <citation type="journal article" date="2017" name="PLoS Biol.">
        <title>The sea cucumber genome provides insights into morphological evolution and visceral regeneration.</title>
        <authorList>
            <person name="Zhang X."/>
            <person name="Sun L."/>
            <person name="Yuan J."/>
            <person name="Sun Y."/>
            <person name="Gao Y."/>
            <person name="Zhang L."/>
            <person name="Li S."/>
            <person name="Dai H."/>
            <person name="Hamel J.F."/>
            <person name="Liu C."/>
            <person name="Yu Y."/>
            <person name="Liu S."/>
            <person name="Lin W."/>
            <person name="Guo K."/>
            <person name="Jin S."/>
            <person name="Xu P."/>
            <person name="Storey K.B."/>
            <person name="Huan P."/>
            <person name="Zhang T."/>
            <person name="Zhou Y."/>
            <person name="Zhang J."/>
            <person name="Lin C."/>
            <person name="Li X."/>
            <person name="Xing L."/>
            <person name="Huo D."/>
            <person name="Sun M."/>
            <person name="Wang L."/>
            <person name="Mercier A."/>
            <person name="Li F."/>
            <person name="Yang H."/>
            <person name="Xiang J."/>
        </authorList>
    </citation>
    <scope>NUCLEOTIDE SEQUENCE [LARGE SCALE GENOMIC DNA]</scope>
    <source>
        <strain evidence="3">Shaxun</strain>
        <tissue evidence="3">Muscle</tissue>
    </source>
</reference>
<evidence type="ECO:0000256" key="1">
    <source>
        <dbReference type="ARBA" id="ARBA00022737"/>
    </source>
</evidence>
<dbReference type="PANTHER" id="PTHR13817">
    <property type="entry name" value="TITIN"/>
    <property type="match status" value="1"/>
</dbReference>
<evidence type="ECO:0000313" key="4">
    <source>
        <dbReference type="Proteomes" id="UP000230750"/>
    </source>
</evidence>
<dbReference type="AlphaFoldDB" id="A0A2G8KGV3"/>
<dbReference type="InterPro" id="IPR013783">
    <property type="entry name" value="Ig-like_fold"/>
</dbReference>
<keyword evidence="4" id="KW-1185">Reference proteome</keyword>
<proteinExistence type="predicted"/>
<dbReference type="Proteomes" id="UP000230750">
    <property type="component" value="Unassembled WGS sequence"/>
</dbReference>
<gene>
    <name evidence="3" type="ORF">BSL78_15932</name>
</gene>
<evidence type="ECO:0000313" key="3">
    <source>
        <dbReference type="EMBL" id="PIK47209.1"/>
    </source>
</evidence>
<dbReference type="PROSITE" id="PS50853">
    <property type="entry name" value="FN3"/>
    <property type="match status" value="4"/>
</dbReference>
<dbReference type="STRING" id="307972.A0A2G8KGV3"/>
<dbReference type="CDD" id="cd00063">
    <property type="entry name" value="FN3"/>
    <property type="match status" value="3"/>
</dbReference>
<keyword evidence="3" id="KW-0675">Receptor</keyword>
<evidence type="ECO:0000259" key="2">
    <source>
        <dbReference type="PROSITE" id="PS50853"/>
    </source>
</evidence>
<accession>A0A2G8KGV3</accession>
<dbReference type="InterPro" id="IPR003961">
    <property type="entry name" value="FN3_dom"/>
</dbReference>
<dbReference type="OrthoDB" id="6418794at2759"/>
<feature type="domain" description="Fibronectin type-III" evidence="2">
    <location>
        <begin position="400"/>
        <end position="506"/>
    </location>
</feature>
<feature type="domain" description="Fibronectin type-III" evidence="2">
    <location>
        <begin position="100"/>
        <end position="205"/>
    </location>
</feature>
<comment type="caution">
    <text evidence="3">The sequence shown here is derived from an EMBL/GenBank/DDBJ whole genome shotgun (WGS) entry which is preliminary data.</text>
</comment>
<dbReference type="PANTHER" id="PTHR13817:SF166">
    <property type="entry name" value="NEURONAL IGCAM-RELATED"/>
    <property type="match status" value="1"/>
</dbReference>
<dbReference type="SMART" id="SM00060">
    <property type="entry name" value="FN3"/>
    <property type="match status" value="4"/>
</dbReference>
<dbReference type="InterPro" id="IPR036116">
    <property type="entry name" value="FN3_sf"/>
</dbReference>
<organism evidence="3 4">
    <name type="scientific">Stichopus japonicus</name>
    <name type="common">Sea cucumber</name>
    <dbReference type="NCBI Taxonomy" id="307972"/>
    <lineage>
        <taxon>Eukaryota</taxon>
        <taxon>Metazoa</taxon>
        <taxon>Echinodermata</taxon>
        <taxon>Eleutherozoa</taxon>
        <taxon>Echinozoa</taxon>
        <taxon>Holothuroidea</taxon>
        <taxon>Aspidochirotacea</taxon>
        <taxon>Aspidochirotida</taxon>
        <taxon>Stichopodidae</taxon>
        <taxon>Apostichopus</taxon>
    </lineage>
</organism>
<feature type="domain" description="Fibronectin type-III" evidence="2">
    <location>
        <begin position="213"/>
        <end position="308"/>
    </location>
</feature>
<dbReference type="InterPro" id="IPR050964">
    <property type="entry name" value="Striated_Muscle_Regulatory"/>
</dbReference>
<dbReference type="Gene3D" id="2.60.40.10">
    <property type="entry name" value="Immunoglobulins"/>
    <property type="match status" value="4"/>
</dbReference>
<protein>
    <submittedName>
        <fullName evidence="3">Putative receptor-type tyrosine-protein phosphatase F</fullName>
    </submittedName>
</protein>
<dbReference type="Pfam" id="PF00041">
    <property type="entry name" value="fn3"/>
    <property type="match status" value="2"/>
</dbReference>
<name>A0A2G8KGV3_STIJA</name>
<feature type="domain" description="Fibronectin type-III" evidence="2">
    <location>
        <begin position="2"/>
        <end position="96"/>
    </location>
</feature>
<keyword evidence="1" id="KW-0677">Repeat</keyword>